<keyword evidence="3" id="KW-1185">Reference proteome</keyword>
<keyword evidence="1" id="KW-1133">Transmembrane helix</keyword>
<evidence type="ECO:0008006" key="4">
    <source>
        <dbReference type="Google" id="ProtNLM"/>
    </source>
</evidence>
<keyword evidence="1" id="KW-0812">Transmembrane</keyword>
<gene>
    <name evidence="2" type="ORF">A8F95_15800</name>
</gene>
<evidence type="ECO:0000256" key="1">
    <source>
        <dbReference type="SAM" id="Phobius"/>
    </source>
</evidence>
<proteinExistence type="predicted"/>
<dbReference type="Pfam" id="PF06942">
    <property type="entry name" value="GlpM"/>
    <property type="match status" value="1"/>
</dbReference>
<dbReference type="AlphaFoldDB" id="A0A1B9AEA7"/>
<dbReference type="RefSeq" id="WP_065412059.1">
    <property type="nucleotide sequence ID" value="NZ_MAYT01000030.1"/>
</dbReference>
<keyword evidence="1" id="KW-0472">Membrane</keyword>
<feature type="transmembrane region" description="Helical" evidence="1">
    <location>
        <begin position="63"/>
        <end position="83"/>
    </location>
</feature>
<reference evidence="3" key="1">
    <citation type="submission" date="2016-05" db="EMBL/GenBank/DDBJ databases">
        <authorList>
            <person name="Liu B."/>
            <person name="Wang J."/>
            <person name="Zhu Y."/>
            <person name="Liu G."/>
            <person name="Chen Q."/>
            <person name="Chen Z."/>
            <person name="Lan J."/>
            <person name="Che J."/>
            <person name="Ge C."/>
            <person name="Shi H."/>
            <person name="Pan Z."/>
            <person name="Liu X."/>
        </authorList>
    </citation>
    <scope>NUCLEOTIDE SEQUENCE [LARGE SCALE GENOMIC DNA]</scope>
    <source>
        <strain evidence="3">FJAT-27215</strain>
    </source>
</reference>
<evidence type="ECO:0000313" key="2">
    <source>
        <dbReference type="EMBL" id="OCA82172.1"/>
    </source>
</evidence>
<feature type="transmembrane region" description="Helical" evidence="1">
    <location>
        <begin position="25"/>
        <end position="43"/>
    </location>
</feature>
<organism evidence="2 3">
    <name type="scientific">Pseudobacillus wudalianchiensis</name>
    <dbReference type="NCBI Taxonomy" id="1743143"/>
    <lineage>
        <taxon>Bacteria</taxon>
        <taxon>Bacillati</taxon>
        <taxon>Bacillota</taxon>
        <taxon>Bacilli</taxon>
        <taxon>Bacillales</taxon>
        <taxon>Bacillaceae</taxon>
        <taxon>Pseudobacillus</taxon>
    </lineage>
</organism>
<protein>
    <recommendedName>
        <fullName evidence="4">GlpM family protein</fullName>
    </recommendedName>
</protein>
<dbReference type="EMBL" id="MAYT01000030">
    <property type="protein sequence ID" value="OCA82172.1"/>
    <property type="molecule type" value="Genomic_DNA"/>
</dbReference>
<name>A0A1B9AEA7_9BACI</name>
<accession>A0A1B9AEA7</accession>
<sequence>MSYIVQFAIGGTILVAASMLSKSKYLFLSGVITLLPIMTLINISLQMKNMSLADFRITQKNAIFGAVGAVVLMTSIFLLTNWLKPLHAVAGAFIIYVFYMMGYMYFISQKITL</sequence>
<feature type="transmembrane region" description="Helical" evidence="1">
    <location>
        <begin position="89"/>
        <end position="107"/>
    </location>
</feature>
<evidence type="ECO:0000313" key="3">
    <source>
        <dbReference type="Proteomes" id="UP000092578"/>
    </source>
</evidence>
<dbReference type="InterPro" id="IPR009707">
    <property type="entry name" value="GlpM/YdgC"/>
</dbReference>
<dbReference type="Proteomes" id="UP000092578">
    <property type="component" value="Unassembled WGS sequence"/>
</dbReference>
<comment type="caution">
    <text evidence="2">The sequence shown here is derived from an EMBL/GenBank/DDBJ whole genome shotgun (WGS) entry which is preliminary data.</text>
</comment>